<sequence length="115" mass="13034">MKPTITKEQADALLHLYSTGWSKPDVLEYHATGEWLEHCYSLNDLDMLTLAAALINGYEVEATPEDRVREYYSELQENQRTAQSRGVTFSLECERDGVINTLNLLGIKIEGVNAR</sequence>
<proteinExistence type="predicted"/>
<dbReference type="EMBL" id="CP030150">
    <property type="protein sequence ID" value="AWX72566.1"/>
    <property type="molecule type" value="Genomic_DNA"/>
</dbReference>
<reference evidence="1 2" key="1">
    <citation type="submission" date="2018-06" db="EMBL/GenBank/DDBJ databases">
        <title>Complete Genome Sequence of Bacillus velezensis DSYZ, a Plant Growth-Promoting Rhizobacterium with Antifungal Activity.</title>
        <authorList>
            <person name="Du B."/>
            <person name="Ding Y."/>
            <person name="Liu K."/>
            <person name="Yao L."/>
            <person name="Wang C."/>
            <person name="Li H."/>
            <person name="Liu H."/>
        </authorList>
    </citation>
    <scope>NUCLEOTIDE SEQUENCE [LARGE SCALE GENOMIC DNA]</scope>
    <source>
        <strain evidence="1 2">DSYZ</strain>
    </source>
</reference>
<protein>
    <submittedName>
        <fullName evidence="1">Uncharacterized protein</fullName>
    </submittedName>
</protein>
<gene>
    <name evidence="1" type="ORF">BVDSYZ_11245</name>
</gene>
<organism evidence="1 2">
    <name type="scientific">Bacillus velezensis</name>
    <dbReference type="NCBI Taxonomy" id="492670"/>
    <lineage>
        <taxon>Bacteria</taxon>
        <taxon>Bacillati</taxon>
        <taxon>Bacillota</taxon>
        <taxon>Bacilli</taxon>
        <taxon>Bacillales</taxon>
        <taxon>Bacillaceae</taxon>
        <taxon>Bacillus</taxon>
        <taxon>Bacillus amyloliquefaciens group</taxon>
    </lineage>
</organism>
<name>A0ABC8D9H9_BACVE</name>
<dbReference type="Proteomes" id="UP000250069">
    <property type="component" value="Chromosome"/>
</dbReference>
<dbReference type="RefSeq" id="WP_062623393.1">
    <property type="nucleotide sequence ID" value="NZ_CP015443.1"/>
</dbReference>
<accession>A0ABC8D9H9</accession>
<evidence type="ECO:0000313" key="1">
    <source>
        <dbReference type="EMBL" id="AWX72566.1"/>
    </source>
</evidence>
<evidence type="ECO:0000313" key="2">
    <source>
        <dbReference type="Proteomes" id="UP000250069"/>
    </source>
</evidence>
<dbReference type="AlphaFoldDB" id="A0ABC8D9H9"/>